<keyword evidence="6" id="KW-0800">Toxin</keyword>
<proteinExistence type="inferred from homology"/>
<comment type="function">
    <text evidence="6">Toxic component of a toxin-antitoxin (TA) system. An RNase.</text>
</comment>
<evidence type="ECO:0000313" key="9">
    <source>
        <dbReference type="Proteomes" id="UP001371224"/>
    </source>
</evidence>
<comment type="cofactor">
    <cofactor evidence="6">
        <name>Mg(2+)</name>
        <dbReference type="ChEBI" id="CHEBI:18420"/>
    </cofactor>
</comment>
<evidence type="ECO:0000256" key="6">
    <source>
        <dbReference type="HAMAP-Rule" id="MF_00265"/>
    </source>
</evidence>
<dbReference type="PANTHER" id="PTHR35901">
    <property type="entry name" value="RIBONUCLEASE VAPC3"/>
    <property type="match status" value="1"/>
</dbReference>
<evidence type="ECO:0000259" key="7">
    <source>
        <dbReference type="Pfam" id="PF01850"/>
    </source>
</evidence>
<keyword evidence="4 6" id="KW-0378">Hydrolase</keyword>
<feature type="binding site" evidence="6">
    <location>
        <position position="94"/>
    </location>
    <ligand>
        <name>Mg(2+)</name>
        <dbReference type="ChEBI" id="CHEBI:18420"/>
    </ligand>
</feature>
<evidence type="ECO:0000313" key="8">
    <source>
        <dbReference type="EMBL" id="MEJ1089705.1"/>
    </source>
</evidence>
<dbReference type="RefSeq" id="WP_337333350.1">
    <property type="nucleotide sequence ID" value="NZ_JBBDGM010000017.1"/>
</dbReference>
<dbReference type="InterPro" id="IPR022907">
    <property type="entry name" value="VapC_family"/>
</dbReference>
<keyword evidence="1 6" id="KW-1277">Toxin-antitoxin system</keyword>
<sequence length="131" mass="14300">MIVADASAVVDLIADIGRKNPLRDRLSGARLVAPDFLPIEVASALRSLNLEAILTDSHLDEAVRLLRRLRVDLQESLPLVPRVLALRDNFSAYDASYVALAESFGCPLLTYDRRLAKAAAKHCAVELVPVP</sequence>
<feature type="binding site" evidence="6">
    <location>
        <position position="5"/>
    </location>
    <ligand>
        <name>Mg(2+)</name>
        <dbReference type="ChEBI" id="CHEBI:18420"/>
    </ligand>
</feature>
<comment type="caution">
    <text evidence="8">The sequence shown here is derived from an EMBL/GenBank/DDBJ whole genome shotgun (WGS) entry which is preliminary data.</text>
</comment>
<feature type="domain" description="PIN" evidence="7">
    <location>
        <begin position="2"/>
        <end position="120"/>
    </location>
</feature>
<organism evidence="8 9">
    <name type="scientific">Microbacterium bandirmense</name>
    <dbReference type="NCBI Taxonomy" id="3122050"/>
    <lineage>
        <taxon>Bacteria</taxon>
        <taxon>Bacillati</taxon>
        <taxon>Actinomycetota</taxon>
        <taxon>Actinomycetes</taxon>
        <taxon>Micrococcales</taxon>
        <taxon>Microbacteriaceae</taxon>
        <taxon>Microbacterium</taxon>
    </lineage>
</organism>
<evidence type="ECO:0000256" key="5">
    <source>
        <dbReference type="ARBA" id="ARBA00022842"/>
    </source>
</evidence>
<evidence type="ECO:0000256" key="2">
    <source>
        <dbReference type="ARBA" id="ARBA00022722"/>
    </source>
</evidence>
<dbReference type="CDD" id="cd09873">
    <property type="entry name" value="PIN_Pae0151-like"/>
    <property type="match status" value="1"/>
</dbReference>
<gene>
    <name evidence="6" type="primary">vapC</name>
    <name evidence="8" type="ORF">WDU99_15425</name>
</gene>
<comment type="similarity">
    <text evidence="6">Belongs to the PINc/VapC protein family.</text>
</comment>
<dbReference type="InterPro" id="IPR002716">
    <property type="entry name" value="PIN_dom"/>
</dbReference>
<dbReference type="Pfam" id="PF01850">
    <property type="entry name" value="PIN"/>
    <property type="match status" value="1"/>
</dbReference>
<dbReference type="PANTHER" id="PTHR35901:SF1">
    <property type="entry name" value="EXONUCLEASE VAPC9"/>
    <property type="match status" value="1"/>
</dbReference>
<dbReference type="Proteomes" id="UP001371224">
    <property type="component" value="Unassembled WGS sequence"/>
</dbReference>
<reference evidence="8 9" key="1">
    <citation type="submission" date="2024-02" db="EMBL/GenBank/DDBJ databases">
        <authorList>
            <person name="Saticioglu I.B."/>
        </authorList>
    </citation>
    <scope>NUCLEOTIDE SEQUENCE [LARGE SCALE GENOMIC DNA]</scope>
    <source>
        <strain evidence="8 9">Mu-80</strain>
    </source>
</reference>
<dbReference type="EC" id="3.1.-.-" evidence="6"/>
<keyword evidence="9" id="KW-1185">Reference proteome</keyword>
<protein>
    <recommendedName>
        <fullName evidence="6">Ribonuclease VapC</fullName>
        <shortName evidence="6">RNase VapC</shortName>
        <ecNumber evidence="6">3.1.-.-</ecNumber>
    </recommendedName>
    <alternativeName>
        <fullName evidence="6">Toxin VapC</fullName>
    </alternativeName>
</protein>
<dbReference type="InterPro" id="IPR051619">
    <property type="entry name" value="TypeII_TA_RNase_PINc/VapC"/>
</dbReference>
<keyword evidence="2 6" id="KW-0540">Nuclease</keyword>
<keyword evidence="5 6" id="KW-0460">Magnesium</keyword>
<dbReference type="HAMAP" id="MF_00265">
    <property type="entry name" value="VapC_Nob1"/>
    <property type="match status" value="1"/>
</dbReference>
<evidence type="ECO:0000256" key="1">
    <source>
        <dbReference type="ARBA" id="ARBA00022649"/>
    </source>
</evidence>
<dbReference type="InterPro" id="IPR029060">
    <property type="entry name" value="PIN-like_dom_sf"/>
</dbReference>
<keyword evidence="3 6" id="KW-0479">Metal-binding</keyword>
<name>A0ABU8LEE7_9MICO</name>
<accession>A0ABU8LEE7</accession>
<dbReference type="Gene3D" id="3.40.50.1010">
    <property type="entry name" value="5'-nuclease"/>
    <property type="match status" value="1"/>
</dbReference>
<evidence type="ECO:0000256" key="3">
    <source>
        <dbReference type="ARBA" id="ARBA00022723"/>
    </source>
</evidence>
<evidence type="ECO:0000256" key="4">
    <source>
        <dbReference type="ARBA" id="ARBA00022801"/>
    </source>
</evidence>
<dbReference type="SUPFAM" id="SSF88723">
    <property type="entry name" value="PIN domain-like"/>
    <property type="match status" value="1"/>
</dbReference>
<dbReference type="InterPro" id="IPR044153">
    <property type="entry name" value="PIN_Pae0151-like"/>
</dbReference>
<dbReference type="EMBL" id="JBBDGM010000017">
    <property type="protein sequence ID" value="MEJ1089705.1"/>
    <property type="molecule type" value="Genomic_DNA"/>
</dbReference>